<dbReference type="GeneID" id="81384219"/>
<dbReference type="RefSeq" id="XP_056500290.1">
    <property type="nucleotide sequence ID" value="XM_056645052.1"/>
</dbReference>
<reference evidence="2" key="2">
    <citation type="journal article" date="2023" name="IMA Fungus">
        <title>Comparative genomic study of the Penicillium genus elucidates a diverse pangenome and 15 lateral gene transfer events.</title>
        <authorList>
            <person name="Petersen C."/>
            <person name="Sorensen T."/>
            <person name="Nielsen M.R."/>
            <person name="Sondergaard T.E."/>
            <person name="Sorensen J.L."/>
            <person name="Fitzpatrick D.A."/>
            <person name="Frisvad J.C."/>
            <person name="Nielsen K.L."/>
        </authorList>
    </citation>
    <scope>NUCLEOTIDE SEQUENCE</scope>
    <source>
        <strain evidence="2">IBT 23319</strain>
    </source>
</reference>
<dbReference type="EMBL" id="JAPQKT010000005">
    <property type="protein sequence ID" value="KAJ5231546.1"/>
    <property type="molecule type" value="Genomic_DNA"/>
</dbReference>
<name>A0A9W9TM42_PENCI</name>
<evidence type="ECO:0000256" key="1">
    <source>
        <dbReference type="SAM" id="MobiDB-lite"/>
    </source>
</evidence>
<protein>
    <submittedName>
        <fullName evidence="2">Uncharacterized protein</fullName>
    </submittedName>
</protein>
<comment type="caution">
    <text evidence="2">The sequence shown here is derived from an EMBL/GenBank/DDBJ whole genome shotgun (WGS) entry which is preliminary data.</text>
</comment>
<keyword evidence="3" id="KW-1185">Reference proteome</keyword>
<proteinExistence type="predicted"/>
<feature type="region of interest" description="Disordered" evidence="1">
    <location>
        <begin position="1"/>
        <end position="23"/>
    </location>
</feature>
<dbReference type="AlphaFoldDB" id="A0A9W9TM42"/>
<organism evidence="2 3">
    <name type="scientific">Penicillium citrinum</name>
    <dbReference type="NCBI Taxonomy" id="5077"/>
    <lineage>
        <taxon>Eukaryota</taxon>
        <taxon>Fungi</taxon>
        <taxon>Dikarya</taxon>
        <taxon>Ascomycota</taxon>
        <taxon>Pezizomycotina</taxon>
        <taxon>Eurotiomycetes</taxon>
        <taxon>Eurotiomycetidae</taxon>
        <taxon>Eurotiales</taxon>
        <taxon>Aspergillaceae</taxon>
        <taxon>Penicillium</taxon>
    </lineage>
</organism>
<dbReference type="Proteomes" id="UP001147733">
    <property type="component" value="Unassembled WGS sequence"/>
</dbReference>
<sequence>MELMSDKLSDMSSITHVSQEKLQGHPRFSSQSYVVHKAIPRIISSGPSLASILIGAIVTY</sequence>
<gene>
    <name evidence="2" type="ORF">N7469_006134</name>
</gene>
<reference evidence="2" key="1">
    <citation type="submission" date="2022-11" db="EMBL/GenBank/DDBJ databases">
        <authorList>
            <person name="Petersen C."/>
        </authorList>
    </citation>
    <scope>NUCLEOTIDE SEQUENCE</scope>
    <source>
        <strain evidence="2">IBT 23319</strain>
    </source>
</reference>
<evidence type="ECO:0000313" key="3">
    <source>
        <dbReference type="Proteomes" id="UP001147733"/>
    </source>
</evidence>
<evidence type="ECO:0000313" key="2">
    <source>
        <dbReference type="EMBL" id="KAJ5231546.1"/>
    </source>
</evidence>
<accession>A0A9W9TM42</accession>